<dbReference type="EMBL" id="DQ058150">
    <property type="protein sequence ID" value="AAY56359.1"/>
    <property type="molecule type" value="Genomic_DNA"/>
</dbReference>
<dbReference type="AlphaFoldDB" id="Q4TUA7"/>
<proteinExistence type="predicted"/>
<name>Q4TUA7_MYCPC</name>
<gene>
    <name evidence="1" type="primary">map21</name>
</gene>
<sequence length="193" mass="21118">MNTSSSLPVDTLDVTAPPDATEVYGWAAHPDGLAARAFEAAVRDCAGYRVRVRGAQRSNVTCRRWVAIEAAPGADEQALEPEAVRQLAPQMSVTPTTRRTAEMLDDAAFDAIVAVFSQRARCEMQTLSGGKCPRAARWRIDLHGCEQAIVCGQHKKAWLQEALANLWRGIQPRCAHCGRVFNSFQDAVRITAI</sequence>
<reference evidence="1" key="1">
    <citation type="submission" date="2005-05" db="EMBL/GenBank/DDBJ databases">
        <title>Cloning and characterization of a gene fragment encoding 21 kDa protein of Mycobacterium avium subsp. partuberculosis.</title>
        <authorList>
            <person name="Goswami P.P."/>
            <person name="Tiwari V."/>
            <person name="Prasad N.S."/>
        </authorList>
    </citation>
    <scope>NUCLEOTIDE SEQUENCE</scope>
</reference>
<organism evidence="1">
    <name type="scientific">Mycobacterium paratuberculosis</name>
    <dbReference type="NCBI Taxonomy" id="1770"/>
    <lineage>
        <taxon>Bacteria</taxon>
        <taxon>Bacillati</taxon>
        <taxon>Actinomycetota</taxon>
        <taxon>Actinomycetes</taxon>
        <taxon>Mycobacteriales</taxon>
        <taxon>Mycobacteriaceae</taxon>
        <taxon>Mycobacterium</taxon>
        <taxon>Mycobacterium avium complex (MAC)</taxon>
    </lineage>
</organism>
<protein>
    <submittedName>
        <fullName evidence="1">21 kDa protein</fullName>
    </submittedName>
</protein>
<accession>Q4TUA7</accession>
<evidence type="ECO:0000313" key="1">
    <source>
        <dbReference type="EMBL" id="AAY56359.1"/>
    </source>
</evidence>